<proteinExistence type="predicted"/>
<dbReference type="AlphaFoldDB" id="A4X8I6"/>
<dbReference type="EMBL" id="CP000667">
    <property type="protein sequence ID" value="ABP55186.1"/>
    <property type="molecule type" value="Genomic_DNA"/>
</dbReference>
<feature type="region of interest" description="Disordered" evidence="1">
    <location>
        <begin position="1"/>
        <end position="115"/>
    </location>
</feature>
<protein>
    <submittedName>
        <fullName evidence="2">Zinc finger, SWIM domain protein</fullName>
    </submittedName>
</protein>
<gene>
    <name evidence="2" type="ordered locus">Strop_2742</name>
</gene>
<accession>A4X8I6</accession>
<organism evidence="2 3">
    <name type="scientific">Salinispora tropica (strain ATCC BAA-916 / DSM 44818 / JCM 13857 / NBRC 105044 / CNB-440)</name>
    <dbReference type="NCBI Taxonomy" id="369723"/>
    <lineage>
        <taxon>Bacteria</taxon>
        <taxon>Bacillati</taxon>
        <taxon>Actinomycetota</taxon>
        <taxon>Actinomycetes</taxon>
        <taxon>Micromonosporales</taxon>
        <taxon>Micromonosporaceae</taxon>
        <taxon>Salinispora</taxon>
    </lineage>
</organism>
<dbReference type="KEGG" id="stp:Strop_2742"/>
<feature type="compositionally biased region" description="Basic and acidic residues" evidence="1">
    <location>
        <begin position="77"/>
        <end position="89"/>
    </location>
</feature>
<dbReference type="HOGENOM" id="CLU_679511_0_0_11"/>
<name>A4X8I6_SALTO</name>
<reference evidence="3" key="1">
    <citation type="journal article" date="2007" name="Proc. Natl. Acad. Sci. U.S.A.">
        <title>Genome sequencing reveals complex secondary metabolome in the marine actinomycete Salinispora tropica.</title>
        <authorList>
            <person name="Udwary D.W."/>
            <person name="Zeigler L."/>
            <person name="Asolkar R.N."/>
            <person name="Singan V."/>
            <person name="Lapidus A."/>
            <person name="Fenical W."/>
            <person name="Jensen P.R."/>
            <person name="Moore B.S."/>
        </authorList>
    </citation>
    <scope>NUCLEOTIDE SEQUENCE [LARGE SCALE GENOMIC DNA]</scope>
    <source>
        <strain evidence="3">ATCC BAA-916 / DSM 44818 / CNB-440</strain>
    </source>
</reference>
<dbReference type="STRING" id="369723.Strop_2742"/>
<keyword evidence="3" id="KW-1185">Reference proteome</keyword>
<dbReference type="Proteomes" id="UP000000235">
    <property type="component" value="Chromosome"/>
</dbReference>
<sequence>MMWGIDLPCSDRSGAPRAVRPASAGDRSRTPGFDVRPAPDERPGQAISATITLIGADPSRLPRRPRKPDPTTVQLARVDRPDGLTESRLRPVRSATKHRRWPKSGPSSPPFASSTRVECGPVAVRIDIQAFHDSVPSAVREASTRLLATGGVGDLELTGGGIQAVVLDRGTAVQPWVGIVAGNFTGECDCGTADEDLCAHAVAVALTAFDNDVAFSGAATPPSAVSVSPDHEDYLQAAQRLAPRQLANLVAGHAVRDRLFATRLLAEANMLHGADHTGLQDFRAVLRDASNATTGRWEISDVEAAGHRLASEVEILCARPASLAMLDLVEEAIPVWDELSGHLRDAYHIARTEPEEITDSLLCAHRDLCDSLDLDPEDVTDRLNRLVERCHYELDISGYIDLPLG</sequence>
<evidence type="ECO:0000256" key="1">
    <source>
        <dbReference type="SAM" id="MobiDB-lite"/>
    </source>
</evidence>
<evidence type="ECO:0000313" key="2">
    <source>
        <dbReference type="EMBL" id="ABP55186.1"/>
    </source>
</evidence>
<evidence type="ECO:0000313" key="3">
    <source>
        <dbReference type="Proteomes" id="UP000000235"/>
    </source>
</evidence>
<dbReference type="eggNOG" id="COG4715">
    <property type="taxonomic scope" value="Bacteria"/>
</dbReference>